<accession>A0A060ALY3</accession>
<sequence length="67" mass="7596">MQMRDFVGNELKEGDDVAFTEYNRHALTRGTVKGFSKGMGMVIVEYSHYGETKTTKKTSDYVIKVAK</sequence>
<dbReference type="Pfam" id="PF23835">
    <property type="entry name" value="DUF7205"/>
    <property type="match status" value="1"/>
</dbReference>
<protein>
    <submittedName>
        <fullName evidence="1">Uncharacterized protein</fullName>
    </submittedName>
</protein>
<dbReference type="InterPro" id="IPR055629">
    <property type="entry name" value="DUF7205"/>
</dbReference>
<dbReference type="RefSeq" id="YP_009042339.1">
    <property type="nucleotide sequence ID" value="NC_024354.1"/>
</dbReference>
<dbReference type="Proteomes" id="UP000026984">
    <property type="component" value="Segment"/>
</dbReference>
<reference evidence="1 2" key="1">
    <citation type="submission" date="2013-04" db="EMBL/GenBank/DDBJ databases">
        <title>Complete Genome Sequence of Cronobacter sakazakii Bacteriophage CR8.</title>
        <authorList>
            <person name="Kim Y."/>
            <person name="Shin H."/>
            <person name="Ryu S."/>
        </authorList>
    </citation>
    <scope>NUCLEOTIDE SEQUENCE [LARGE SCALE GENOMIC DNA]</scope>
</reference>
<keyword evidence="2" id="KW-1185">Reference proteome</keyword>
<proteinExistence type="predicted"/>
<evidence type="ECO:0000313" key="2">
    <source>
        <dbReference type="Proteomes" id="UP000026984"/>
    </source>
</evidence>
<name>A0A060ALY3_9CAUD</name>
<dbReference type="KEGG" id="vg:19686853"/>
<organism evidence="1 2">
    <name type="scientific">Cronobacter phage CR8</name>
    <dbReference type="NCBI Taxonomy" id="1327934"/>
    <lineage>
        <taxon>Viruses</taxon>
        <taxon>Duplodnaviria</taxon>
        <taxon>Heunggongvirae</taxon>
        <taxon>Uroviricota</taxon>
        <taxon>Caudoviricetes</taxon>
        <taxon>Vequintavirinae</taxon>
        <taxon>Certrevirus</taxon>
        <taxon>Certrevirus CR8</taxon>
    </lineage>
</organism>
<dbReference type="GeneID" id="19686853"/>
<evidence type="ECO:0000313" key="1">
    <source>
        <dbReference type="EMBL" id="AIA64632.1"/>
    </source>
</evidence>
<dbReference type="EMBL" id="KC954774">
    <property type="protein sequence ID" value="AIA64632.1"/>
    <property type="molecule type" value="Genomic_DNA"/>
</dbReference>
<gene>
    <name evidence="1" type="ORF">CR8_102</name>
</gene>